<dbReference type="Ensembl" id="ENSCSAVT00000010311.1">
    <property type="protein sequence ID" value="ENSCSAVP00000010187.1"/>
    <property type="gene ID" value="ENSCSAVG00000006012.1"/>
</dbReference>
<protein>
    <submittedName>
        <fullName evidence="2">Uncharacterized protein</fullName>
    </submittedName>
</protein>
<sequence length="164" mass="18495">LASSNLLGYFSSSSTKYSKGTKNRSIGRYHCVGDSARHYYWSRRFCYISKSSSLENHSLRVSCVLEKQGQRRRRSEPGVGQPLLCDLLKQCDVTRDVTHFCYVTAKAAQAKSANTLPNQLSKRTDSDLLNKLARSTSLPMFQPSETGSMHQHEETELLKVSEAR</sequence>
<evidence type="ECO:0000313" key="3">
    <source>
        <dbReference type="Proteomes" id="UP000007875"/>
    </source>
</evidence>
<feature type="region of interest" description="Disordered" evidence="1">
    <location>
        <begin position="139"/>
        <end position="164"/>
    </location>
</feature>
<feature type="compositionally biased region" description="Basic and acidic residues" evidence="1">
    <location>
        <begin position="150"/>
        <end position="164"/>
    </location>
</feature>
<feature type="compositionally biased region" description="Polar residues" evidence="1">
    <location>
        <begin position="139"/>
        <end position="149"/>
    </location>
</feature>
<evidence type="ECO:0000256" key="1">
    <source>
        <dbReference type="SAM" id="MobiDB-lite"/>
    </source>
</evidence>
<reference evidence="3" key="1">
    <citation type="submission" date="2003-08" db="EMBL/GenBank/DDBJ databases">
        <authorList>
            <person name="Birren B."/>
            <person name="Nusbaum C."/>
            <person name="Abebe A."/>
            <person name="Abouelleil A."/>
            <person name="Adekoya E."/>
            <person name="Ait-zahra M."/>
            <person name="Allen N."/>
            <person name="Allen T."/>
            <person name="An P."/>
            <person name="Anderson M."/>
            <person name="Anderson S."/>
            <person name="Arachchi H."/>
            <person name="Armbruster J."/>
            <person name="Bachantsang P."/>
            <person name="Baldwin J."/>
            <person name="Barry A."/>
            <person name="Bayul T."/>
            <person name="Blitshsteyn B."/>
            <person name="Bloom T."/>
            <person name="Blye J."/>
            <person name="Boguslavskiy L."/>
            <person name="Borowsky M."/>
            <person name="Boukhgalter B."/>
            <person name="Brunache A."/>
            <person name="Butler J."/>
            <person name="Calixte N."/>
            <person name="Calvo S."/>
            <person name="Camarata J."/>
            <person name="Campo K."/>
            <person name="Chang J."/>
            <person name="Cheshatsang Y."/>
            <person name="Citroen M."/>
            <person name="Collymore A."/>
            <person name="Considine T."/>
            <person name="Cook A."/>
            <person name="Cooke P."/>
            <person name="Corum B."/>
            <person name="Cuomo C."/>
            <person name="David R."/>
            <person name="Dawoe T."/>
            <person name="Degray S."/>
            <person name="Dodge S."/>
            <person name="Dooley K."/>
            <person name="Dorje P."/>
            <person name="Dorjee K."/>
            <person name="Dorris L."/>
            <person name="Duffey N."/>
            <person name="Dupes A."/>
            <person name="Elkins T."/>
            <person name="Engels R."/>
            <person name="Erickson J."/>
            <person name="Farina A."/>
            <person name="Faro S."/>
            <person name="Ferreira P."/>
            <person name="Fischer H."/>
            <person name="Fitzgerald M."/>
            <person name="Foley K."/>
            <person name="Gage D."/>
            <person name="Galagan J."/>
            <person name="Gearin G."/>
            <person name="Gnerre S."/>
            <person name="Gnirke A."/>
            <person name="Goyette A."/>
            <person name="Graham J."/>
            <person name="Grandbois E."/>
            <person name="Gyaltsen K."/>
            <person name="Hafez N."/>
            <person name="Hagopian D."/>
            <person name="Hagos B."/>
            <person name="Hall J."/>
            <person name="Hatcher B."/>
            <person name="Heller A."/>
            <person name="Higgins H."/>
            <person name="Honan T."/>
            <person name="Horn A."/>
            <person name="Houde N."/>
            <person name="Hughes L."/>
            <person name="Hulme W."/>
            <person name="Husby E."/>
            <person name="Iliev I."/>
            <person name="Jaffe D."/>
            <person name="Jones C."/>
            <person name="Kamal M."/>
            <person name="Kamat A."/>
            <person name="Kamvysselis M."/>
            <person name="Karlsson E."/>
            <person name="Kells C."/>
            <person name="Kieu A."/>
            <person name="Kisner P."/>
            <person name="Kodira C."/>
            <person name="Kulbokas E."/>
            <person name="Labutti K."/>
            <person name="Lama D."/>
            <person name="Landers T."/>
            <person name="Leger J."/>
            <person name="Levine S."/>
            <person name="Lewis D."/>
            <person name="Lewis T."/>
            <person name="Lindblad-toh K."/>
            <person name="Liu X."/>
            <person name="Lokyitsang T."/>
            <person name="Lokyitsang Y."/>
            <person name="Lucien O."/>
            <person name="Lui A."/>
            <person name="Ma L.J."/>
            <person name="Mabbitt R."/>
            <person name="Macdonald J."/>
            <person name="Maclean C."/>
            <person name="Major J."/>
            <person name="Manning J."/>
            <person name="Marabella R."/>
            <person name="Maru K."/>
            <person name="Matthews C."/>
            <person name="Mauceli E."/>
            <person name="Mccarthy M."/>
            <person name="Mcdonough S."/>
            <person name="Mcghee T."/>
            <person name="Meldrim J."/>
            <person name="Meneus L."/>
            <person name="Mesirov J."/>
            <person name="Mihalev A."/>
            <person name="Mihova T."/>
            <person name="Mikkelsen T."/>
            <person name="Mlenga V."/>
            <person name="Moru K."/>
            <person name="Mozes J."/>
            <person name="Mulrain L."/>
            <person name="Munson G."/>
            <person name="Naylor J."/>
            <person name="Newes C."/>
            <person name="Nguyen C."/>
            <person name="Nguyen N."/>
            <person name="Nguyen T."/>
            <person name="Nicol R."/>
            <person name="Nielsen C."/>
            <person name="Nizzari M."/>
            <person name="Norbu C."/>
            <person name="Norbu N."/>
            <person name="O'donnell P."/>
            <person name="Okoawo O."/>
            <person name="O'leary S."/>
            <person name="Omotosho B."/>
            <person name="O'neill K."/>
            <person name="Osman S."/>
            <person name="Parker S."/>
            <person name="Perrin D."/>
            <person name="Phunkhang P."/>
            <person name="Piqani B."/>
            <person name="Purcell S."/>
            <person name="Rachupka T."/>
            <person name="Ramasamy U."/>
            <person name="Rameau R."/>
            <person name="Ray V."/>
            <person name="Raymond C."/>
            <person name="Retta R."/>
            <person name="Richardson S."/>
            <person name="Rise C."/>
            <person name="Rodriguez J."/>
            <person name="Rogers J."/>
            <person name="Rogov P."/>
            <person name="Rutman M."/>
            <person name="Schupbach R."/>
            <person name="Seaman C."/>
            <person name="Settipalli S."/>
            <person name="Sharpe T."/>
            <person name="Sheridan J."/>
            <person name="Sherpa N."/>
            <person name="Shi J."/>
            <person name="Smirnov S."/>
            <person name="Smith C."/>
            <person name="Sougnez C."/>
            <person name="Spencer B."/>
            <person name="Stalker J."/>
            <person name="Stange-thomann N."/>
            <person name="Stavropoulos S."/>
            <person name="Stetson K."/>
            <person name="Stone C."/>
            <person name="Stone S."/>
            <person name="Stubbs M."/>
            <person name="Talamas J."/>
            <person name="Tchuinga P."/>
            <person name="Tenzing P."/>
            <person name="Tesfaye S."/>
            <person name="Theodore J."/>
            <person name="Thoulutsang Y."/>
            <person name="Topham K."/>
            <person name="Towey S."/>
            <person name="Tsamla T."/>
            <person name="Tsomo N."/>
            <person name="Vallee D."/>
            <person name="Vassiliev H."/>
            <person name="Venkataraman V."/>
            <person name="Vinson J."/>
            <person name="Vo A."/>
            <person name="Wade C."/>
            <person name="Wang S."/>
            <person name="Wangchuk T."/>
            <person name="Wangdi T."/>
            <person name="Whittaker C."/>
            <person name="Wilkinson J."/>
            <person name="Wu Y."/>
            <person name="Wyman D."/>
            <person name="Yadav S."/>
            <person name="Yang S."/>
            <person name="Yang X."/>
            <person name="Yeager S."/>
            <person name="Yee E."/>
            <person name="Young G."/>
            <person name="Zainoun J."/>
            <person name="Zembeck L."/>
            <person name="Zimmer A."/>
            <person name="Zody M."/>
            <person name="Lander E."/>
        </authorList>
    </citation>
    <scope>NUCLEOTIDE SEQUENCE [LARGE SCALE GENOMIC DNA]</scope>
</reference>
<proteinExistence type="predicted"/>
<dbReference type="HOGENOM" id="CLU_1622684_0_0_1"/>
<reference evidence="2" key="3">
    <citation type="submission" date="2025-09" db="UniProtKB">
        <authorList>
            <consortium name="Ensembl"/>
        </authorList>
    </citation>
    <scope>IDENTIFICATION</scope>
</reference>
<organism evidence="2 3">
    <name type="scientific">Ciona savignyi</name>
    <name type="common">Pacific transparent sea squirt</name>
    <dbReference type="NCBI Taxonomy" id="51511"/>
    <lineage>
        <taxon>Eukaryota</taxon>
        <taxon>Metazoa</taxon>
        <taxon>Chordata</taxon>
        <taxon>Tunicata</taxon>
        <taxon>Ascidiacea</taxon>
        <taxon>Phlebobranchia</taxon>
        <taxon>Cionidae</taxon>
        <taxon>Ciona</taxon>
    </lineage>
</organism>
<keyword evidence="3" id="KW-1185">Reference proteome</keyword>
<dbReference type="GeneTree" id="ENSGT00940000162544"/>
<name>H2YXX6_CIOSA</name>
<accession>H2YXX6</accession>
<reference evidence="2" key="2">
    <citation type="submission" date="2025-08" db="UniProtKB">
        <authorList>
            <consortium name="Ensembl"/>
        </authorList>
    </citation>
    <scope>IDENTIFICATION</scope>
</reference>
<dbReference type="AlphaFoldDB" id="H2YXX6"/>
<evidence type="ECO:0000313" key="2">
    <source>
        <dbReference type="Ensembl" id="ENSCSAVP00000010187.1"/>
    </source>
</evidence>
<dbReference type="Proteomes" id="UP000007875">
    <property type="component" value="Unassembled WGS sequence"/>
</dbReference>